<dbReference type="GO" id="GO:0005737">
    <property type="term" value="C:cytoplasm"/>
    <property type="evidence" value="ECO:0007669"/>
    <property type="project" value="TreeGrafter"/>
</dbReference>
<evidence type="ECO:0000256" key="6">
    <source>
        <dbReference type="ARBA" id="ARBA00022840"/>
    </source>
</evidence>
<evidence type="ECO:0000256" key="3">
    <source>
        <dbReference type="ARBA" id="ARBA00022679"/>
    </source>
</evidence>
<evidence type="ECO:0000256" key="4">
    <source>
        <dbReference type="ARBA" id="ARBA00022741"/>
    </source>
</evidence>
<evidence type="ECO:0000313" key="10">
    <source>
        <dbReference type="EMBL" id="EDX18043.1"/>
    </source>
</evidence>
<evidence type="ECO:0000256" key="7">
    <source>
        <dbReference type="ARBA" id="ARBA00047899"/>
    </source>
</evidence>
<organism evidence="10 11">
    <name type="scientific">Drosophila simulans</name>
    <name type="common">Fruit fly</name>
    <dbReference type="NCBI Taxonomy" id="7240"/>
    <lineage>
        <taxon>Eukaryota</taxon>
        <taxon>Metazoa</taxon>
        <taxon>Ecdysozoa</taxon>
        <taxon>Arthropoda</taxon>
        <taxon>Hexapoda</taxon>
        <taxon>Insecta</taxon>
        <taxon>Pterygota</taxon>
        <taxon>Neoptera</taxon>
        <taxon>Endopterygota</taxon>
        <taxon>Diptera</taxon>
        <taxon>Brachycera</taxon>
        <taxon>Muscomorpha</taxon>
        <taxon>Ephydroidea</taxon>
        <taxon>Drosophilidae</taxon>
        <taxon>Drosophila</taxon>
        <taxon>Sophophora</taxon>
    </lineage>
</organism>
<keyword evidence="6" id="KW-0067">ATP-binding</keyword>
<evidence type="ECO:0000313" key="11">
    <source>
        <dbReference type="Proteomes" id="UP000000304"/>
    </source>
</evidence>
<comment type="catalytic activity">
    <reaction evidence="7">
        <text>L-threonyl-[protein] + ATP = O-phospho-L-threonyl-[protein] + ADP + H(+)</text>
        <dbReference type="Rhea" id="RHEA:46608"/>
        <dbReference type="Rhea" id="RHEA-COMP:11060"/>
        <dbReference type="Rhea" id="RHEA-COMP:11605"/>
        <dbReference type="ChEBI" id="CHEBI:15378"/>
        <dbReference type="ChEBI" id="CHEBI:30013"/>
        <dbReference type="ChEBI" id="CHEBI:30616"/>
        <dbReference type="ChEBI" id="CHEBI:61977"/>
        <dbReference type="ChEBI" id="CHEBI:456216"/>
        <dbReference type="EC" id="2.7.11.1"/>
    </reaction>
</comment>
<dbReference type="GO" id="GO:0005524">
    <property type="term" value="F:ATP binding"/>
    <property type="evidence" value="ECO:0007669"/>
    <property type="project" value="UniProtKB-KW"/>
</dbReference>
<dbReference type="Proteomes" id="UP000000304">
    <property type="component" value="Chromosome X"/>
</dbReference>
<proteinExistence type="predicted"/>
<feature type="region of interest" description="Disordered" evidence="9">
    <location>
        <begin position="1"/>
        <end position="125"/>
    </location>
</feature>
<keyword evidence="2" id="KW-0723">Serine/threonine-protein kinase</keyword>
<dbReference type="GO" id="GO:0005634">
    <property type="term" value="C:nucleus"/>
    <property type="evidence" value="ECO:0007669"/>
    <property type="project" value="TreeGrafter"/>
</dbReference>
<evidence type="ECO:0000256" key="9">
    <source>
        <dbReference type="SAM" id="MobiDB-lite"/>
    </source>
</evidence>
<feature type="compositionally biased region" description="Basic and acidic residues" evidence="9">
    <location>
        <begin position="9"/>
        <end position="21"/>
    </location>
</feature>
<sequence length="206" mass="23245">MDAEMDTDLNLKRKMAEDRMTDLSNTVKVPARCKDQKQLSSLTNLKSKMQKEKQSPSPSDHQEQFDKRPKKSLLSDDQLTGLNPPCDAVGELSHGNESNMSHEMKPQSNGCSINDDREYEYSGSESDTQENCSDYVSGGNHPVAIGDILAKRYHVFKKLGWGYFSTVWLCYDSHCAVKVAKSESDCTDENVVDVHLKMNTTRLTNW</sequence>
<dbReference type="GO" id="GO:0000245">
    <property type="term" value="P:spliceosomal complex assembly"/>
    <property type="evidence" value="ECO:0007669"/>
    <property type="project" value="TreeGrafter"/>
</dbReference>
<dbReference type="HOGENOM" id="CLU_1333196_0_0_1"/>
<reference evidence="10 11" key="1">
    <citation type="journal article" date="2007" name="Nature">
        <title>Evolution of genes and genomes on the Drosophila phylogeny.</title>
        <authorList>
            <consortium name="Drosophila 12 Genomes Consortium"/>
            <person name="Clark A.G."/>
            <person name="Eisen M.B."/>
            <person name="Smith D.R."/>
            <person name="Bergman C.M."/>
            <person name="Oliver B."/>
            <person name="Markow T.A."/>
            <person name="Kaufman T.C."/>
            <person name="Kellis M."/>
            <person name="Gelbart W."/>
            <person name="Iyer V.N."/>
            <person name="Pollard D.A."/>
            <person name="Sackton T.B."/>
            <person name="Larracuente A.M."/>
            <person name="Singh N.D."/>
            <person name="Abad J.P."/>
            <person name="Abt D.N."/>
            <person name="Adryan B."/>
            <person name="Aguade M."/>
            <person name="Akashi H."/>
            <person name="Anderson W.W."/>
            <person name="Aquadro C.F."/>
            <person name="Ardell D.H."/>
            <person name="Arguello R."/>
            <person name="Artieri C.G."/>
            <person name="Barbash D.A."/>
            <person name="Barker D."/>
            <person name="Barsanti P."/>
            <person name="Batterham P."/>
            <person name="Batzoglou S."/>
            <person name="Begun D."/>
            <person name="Bhutkar A."/>
            <person name="Blanco E."/>
            <person name="Bosak S.A."/>
            <person name="Bradley R.K."/>
            <person name="Brand A.D."/>
            <person name="Brent M.R."/>
            <person name="Brooks A.N."/>
            <person name="Brown R.H."/>
            <person name="Butlin R.K."/>
            <person name="Caggese C."/>
            <person name="Calvi B.R."/>
            <person name="Bernardo de Carvalho A."/>
            <person name="Caspi A."/>
            <person name="Castrezana S."/>
            <person name="Celniker S.E."/>
            <person name="Chang J.L."/>
            <person name="Chapple C."/>
            <person name="Chatterji S."/>
            <person name="Chinwalla A."/>
            <person name="Civetta A."/>
            <person name="Clifton S.W."/>
            <person name="Comeron J.M."/>
            <person name="Costello J.C."/>
            <person name="Coyne J.A."/>
            <person name="Daub J."/>
            <person name="David R.G."/>
            <person name="Delcher A.L."/>
            <person name="Delehaunty K."/>
            <person name="Do C.B."/>
            <person name="Ebling H."/>
            <person name="Edwards K."/>
            <person name="Eickbush T."/>
            <person name="Evans J.D."/>
            <person name="Filipski A."/>
            <person name="Findeiss S."/>
            <person name="Freyhult E."/>
            <person name="Fulton L."/>
            <person name="Fulton R."/>
            <person name="Garcia A.C."/>
            <person name="Gardiner A."/>
            <person name="Garfield D.A."/>
            <person name="Garvin B.E."/>
            <person name="Gibson G."/>
            <person name="Gilbert D."/>
            <person name="Gnerre S."/>
            <person name="Godfrey J."/>
            <person name="Good R."/>
            <person name="Gotea V."/>
            <person name="Gravely B."/>
            <person name="Greenberg A.J."/>
            <person name="Griffiths-Jones S."/>
            <person name="Gross S."/>
            <person name="Guigo R."/>
            <person name="Gustafson E.A."/>
            <person name="Haerty W."/>
            <person name="Hahn M.W."/>
            <person name="Halligan D.L."/>
            <person name="Halpern A.L."/>
            <person name="Halter G.M."/>
            <person name="Han M.V."/>
            <person name="Heger A."/>
            <person name="Hillier L."/>
            <person name="Hinrichs A.S."/>
            <person name="Holmes I."/>
            <person name="Hoskins R.A."/>
            <person name="Hubisz M.J."/>
            <person name="Hultmark D."/>
            <person name="Huntley M.A."/>
            <person name="Jaffe D.B."/>
            <person name="Jagadeeshan S."/>
            <person name="Jeck W.R."/>
            <person name="Johnson J."/>
            <person name="Jones C.D."/>
            <person name="Jordan W.C."/>
            <person name="Karpen G.H."/>
            <person name="Kataoka E."/>
            <person name="Keightley P.D."/>
            <person name="Kheradpour P."/>
            <person name="Kirkness E.F."/>
            <person name="Koerich L.B."/>
            <person name="Kristiansen K."/>
            <person name="Kudrna D."/>
            <person name="Kulathinal R.J."/>
            <person name="Kumar S."/>
            <person name="Kwok R."/>
            <person name="Lander E."/>
            <person name="Langley C.H."/>
            <person name="Lapoint R."/>
            <person name="Lazzaro B.P."/>
            <person name="Lee S.J."/>
            <person name="Levesque L."/>
            <person name="Li R."/>
            <person name="Lin C.F."/>
            <person name="Lin M.F."/>
            <person name="Lindblad-Toh K."/>
            <person name="Llopart A."/>
            <person name="Long M."/>
            <person name="Low L."/>
            <person name="Lozovsky E."/>
            <person name="Lu J."/>
            <person name="Luo M."/>
            <person name="Machado C.A."/>
            <person name="Makalowski W."/>
            <person name="Marzo M."/>
            <person name="Matsuda M."/>
            <person name="Matzkin L."/>
            <person name="McAllister B."/>
            <person name="McBride C.S."/>
            <person name="McKernan B."/>
            <person name="McKernan K."/>
            <person name="Mendez-Lago M."/>
            <person name="Minx P."/>
            <person name="Mollenhauer M.U."/>
            <person name="Montooth K."/>
            <person name="Mount S.M."/>
            <person name="Mu X."/>
            <person name="Myers E."/>
            <person name="Negre B."/>
            <person name="Newfeld S."/>
            <person name="Nielsen R."/>
            <person name="Noor M.A."/>
            <person name="O'Grady P."/>
            <person name="Pachter L."/>
            <person name="Papaceit M."/>
            <person name="Parisi M.J."/>
            <person name="Parisi M."/>
            <person name="Parts L."/>
            <person name="Pedersen J.S."/>
            <person name="Pesole G."/>
            <person name="Phillippy A.M."/>
            <person name="Ponting C.P."/>
            <person name="Pop M."/>
            <person name="Porcelli D."/>
            <person name="Powell J.R."/>
            <person name="Prohaska S."/>
            <person name="Pruitt K."/>
            <person name="Puig M."/>
            <person name="Quesneville H."/>
            <person name="Ram K.R."/>
            <person name="Rand D."/>
            <person name="Rasmussen M.D."/>
            <person name="Reed L.K."/>
            <person name="Reenan R."/>
            <person name="Reily A."/>
            <person name="Remington K.A."/>
            <person name="Rieger T.T."/>
            <person name="Ritchie M.G."/>
            <person name="Robin C."/>
            <person name="Rogers Y.H."/>
            <person name="Rohde C."/>
            <person name="Rozas J."/>
            <person name="Rubenfield M.J."/>
            <person name="Ruiz A."/>
            <person name="Russo S."/>
            <person name="Salzberg S.L."/>
            <person name="Sanchez-Gracia A."/>
            <person name="Saranga D.J."/>
            <person name="Sato H."/>
            <person name="Schaeffer S.W."/>
            <person name="Schatz M.C."/>
            <person name="Schlenke T."/>
            <person name="Schwartz R."/>
            <person name="Segarra C."/>
            <person name="Singh R.S."/>
            <person name="Sirot L."/>
            <person name="Sirota M."/>
            <person name="Sisneros N.B."/>
            <person name="Smith C.D."/>
            <person name="Smith T.F."/>
            <person name="Spieth J."/>
            <person name="Stage D.E."/>
            <person name="Stark A."/>
            <person name="Stephan W."/>
            <person name="Strausberg R.L."/>
            <person name="Strempel S."/>
            <person name="Sturgill D."/>
            <person name="Sutton G."/>
            <person name="Sutton G.G."/>
            <person name="Tao W."/>
            <person name="Teichmann S."/>
            <person name="Tobari Y.N."/>
            <person name="Tomimura Y."/>
            <person name="Tsolas J.M."/>
            <person name="Valente V.L."/>
            <person name="Venter E."/>
            <person name="Venter J.C."/>
            <person name="Vicario S."/>
            <person name="Vieira F.G."/>
            <person name="Vilella A.J."/>
            <person name="Villasante A."/>
            <person name="Walenz B."/>
            <person name="Wang J."/>
            <person name="Wasserman M."/>
            <person name="Watts T."/>
            <person name="Wilson D."/>
            <person name="Wilson R.K."/>
            <person name="Wing R.A."/>
            <person name="Wolfner M.F."/>
            <person name="Wong A."/>
            <person name="Wong G.K."/>
            <person name="Wu C.I."/>
            <person name="Wu G."/>
            <person name="Yamamoto D."/>
            <person name="Yang H.P."/>
            <person name="Yang S.P."/>
            <person name="Yorke J.A."/>
            <person name="Yoshida K."/>
            <person name="Zdobnov E."/>
            <person name="Zhang P."/>
            <person name="Zhang Y."/>
            <person name="Zimin A.V."/>
            <person name="Baldwin J."/>
            <person name="Abdouelleil A."/>
            <person name="Abdulkadir J."/>
            <person name="Abebe A."/>
            <person name="Abera B."/>
            <person name="Abreu J."/>
            <person name="Acer S.C."/>
            <person name="Aftuck L."/>
            <person name="Alexander A."/>
            <person name="An P."/>
            <person name="Anderson E."/>
            <person name="Anderson S."/>
            <person name="Arachi H."/>
            <person name="Azer M."/>
            <person name="Bachantsang P."/>
            <person name="Barry A."/>
            <person name="Bayul T."/>
            <person name="Berlin A."/>
            <person name="Bessette D."/>
            <person name="Bloom T."/>
            <person name="Blye J."/>
            <person name="Boguslavskiy L."/>
            <person name="Bonnet C."/>
            <person name="Boukhgalter B."/>
            <person name="Bourzgui I."/>
            <person name="Brown A."/>
            <person name="Cahill P."/>
            <person name="Channer S."/>
            <person name="Cheshatsang Y."/>
            <person name="Chuda L."/>
            <person name="Citroen M."/>
            <person name="Collymore A."/>
            <person name="Cooke P."/>
            <person name="Costello M."/>
            <person name="D'Aco K."/>
            <person name="Daza R."/>
            <person name="De Haan G."/>
            <person name="DeGray S."/>
            <person name="DeMaso C."/>
            <person name="Dhargay N."/>
            <person name="Dooley K."/>
            <person name="Dooley E."/>
            <person name="Doricent M."/>
            <person name="Dorje P."/>
            <person name="Dorjee K."/>
            <person name="Dupes A."/>
            <person name="Elong R."/>
            <person name="Falk J."/>
            <person name="Farina A."/>
            <person name="Faro S."/>
            <person name="Ferguson D."/>
            <person name="Fisher S."/>
            <person name="Foley C.D."/>
            <person name="Franke A."/>
            <person name="Friedrich D."/>
            <person name="Gadbois L."/>
            <person name="Gearin G."/>
            <person name="Gearin C.R."/>
            <person name="Giannoukos G."/>
            <person name="Goode T."/>
            <person name="Graham J."/>
            <person name="Grandbois E."/>
            <person name="Grewal S."/>
            <person name="Gyaltsen K."/>
            <person name="Hafez N."/>
            <person name="Hagos B."/>
            <person name="Hall J."/>
            <person name="Henson C."/>
            <person name="Hollinger A."/>
            <person name="Honan T."/>
            <person name="Huard M.D."/>
            <person name="Hughes L."/>
            <person name="Hurhula B."/>
            <person name="Husby M.E."/>
            <person name="Kamat A."/>
            <person name="Kanga B."/>
            <person name="Kashin S."/>
            <person name="Khazanovich D."/>
            <person name="Kisner P."/>
            <person name="Lance K."/>
            <person name="Lara M."/>
            <person name="Lee W."/>
            <person name="Lennon N."/>
            <person name="Letendre F."/>
            <person name="LeVine R."/>
            <person name="Lipovsky A."/>
            <person name="Liu X."/>
            <person name="Liu J."/>
            <person name="Liu S."/>
            <person name="Lokyitsang T."/>
            <person name="Lokyitsang Y."/>
            <person name="Lubonja R."/>
            <person name="Lui A."/>
            <person name="MacDonald P."/>
            <person name="Magnisalis V."/>
            <person name="Maru K."/>
            <person name="Matthews C."/>
            <person name="McCusker W."/>
            <person name="McDonough S."/>
            <person name="Mehta T."/>
            <person name="Meldrim J."/>
            <person name="Meneus L."/>
            <person name="Mihai O."/>
            <person name="Mihalev A."/>
            <person name="Mihova T."/>
            <person name="Mittelman R."/>
            <person name="Mlenga V."/>
            <person name="Montmayeur A."/>
            <person name="Mulrain L."/>
            <person name="Navidi A."/>
            <person name="Naylor J."/>
            <person name="Negash T."/>
            <person name="Nguyen T."/>
            <person name="Nguyen N."/>
            <person name="Nicol R."/>
            <person name="Norbu C."/>
            <person name="Norbu N."/>
            <person name="Novod N."/>
            <person name="O'Neill B."/>
            <person name="Osman S."/>
            <person name="Markiewicz E."/>
            <person name="Oyono O.L."/>
            <person name="Patti C."/>
            <person name="Phunkhang P."/>
            <person name="Pierre F."/>
            <person name="Priest M."/>
            <person name="Raghuraman S."/>
            <person name="Rege F."/>
            <person name="Reyes R."/>
            <person name="Rise C."/>
            <person name="Rogov P."/>
            <person name="Ross K."/>
            <person name="Ryan E."/>
            <person name="Settipalli S."/>
            <person name="Shea T."/>
            <person name="Sherpa N."/>
            <person name="Shi L."/>
            <person name="Shih D."/>
            <person name="Sparrow T."/>
            <person name="Spaulding J."/>
            <person name="Stalker J."/>
            <person name="Stange-Thomann N."/>
            <person name="Stavropoulos S."/>
            <person name="Stone C."/>
            <person name="Strader C."/>
            <person name="Tesfaye S."/>
            <person name="Thomson T."/>
            <person name="Thoulutsang Y."/>
            <person name="Thoulutsang D."/>
            <person name="Topham K."/>
            <person name="Topping I."/>
            <person name="Tsamla T."/>
            <person name="Vassiliev H."/>
            <person name="Vo A."/>
            <person name="Wangchuk T."/>
            <person name="Wangdi T."/>
            <person name="Weiand M."/>
            <person name="Wilkinson J."/>
            <person name="Wilson A."/>
            <person name="Yadav S."/>
            <person name="Young G."/>
            <person name="Yu Q."/>
            <person name="Zembek L."/>
            <person name="Zhong D."/>
            <person name="Zimmer A."/>
            <person name="Zwirko Z."/>
            <person name="Jaffe D.B."/>
            <person name="Alvarez P."/>
            <person name="Brockman W."/>
            <person name="Butler J."/>
            <person name="Chin C."/>
            <person name="Gnerre S."/>
            <person name="Grabherr M."/>
            <person name="Kleber M."/>
            <person name="Mauceli E."/>
            <person name="MacCallum I."/>
        </authorList>
    </citation>
    <scope>NUCLEOTIDE SEQUENCE [LARGE SCALE GENOMIC DNA]</scope>
    <source>
        <strain evidence="11">white501</strain>
    </source>
</reference>
<protein>
    <recommendedName>
        <fullName evidence="1">non-specific serine/threonine protein kinase</fullName>
        <ecNumber evidence="1">2.7.11.1</ecNumber>
    </recommendedName>
</protein>
<evidence type="ECO:0000256" key="8">
    <source>
        <dbReference type="ARBA" id="ARBA00048679"/>
    </source>
</evidence>
<feature type="compositionally biased region" description="Basic and acidic residues" evidence="9">
    <location>
        <begin position="49"/>
        <end position="67"/>
    </location>
</feature>
<dbReference type="OrthoDB" id="2649at2759"/>
<dbReference type="AlphaFoldDB" id="B4R5J8"/>
<evidence type="ECO:0000256" key="5">
    <source>
        <dbReference type="ARBA" id="ARBA00022777"/>
    </source>
</evidence>
<accession>B4R5J8</accession>
<dbReference type="InterPro" id="IPR011009">
    <property type="entry name" value="Kinase-like_dom_sf"/>
</dbReference>
<dbReference type="InterPro" id="IPR051334">
    <property type="entry name" value="SRPK"/>
</dbReference>
<dbReference type="GO" id="GO:0050684">
    <property type="term" value="P:regulation of mRNA processing"/>
    <property type="evidence" value="ECO:0007669"/>
    <property type="project" value="TreeGrafter"/>
</dbReference>
<keyword evidence="3" id="KW-0808">Transferase</keyword>
<dbReference type="GO" id="GO:0004674">
    <property type="term" value="F:protein serine/threonine kinase activity"/>
    <property type="evidence" value="ECO:0007669"/>
    <property type="project" value="UniProtKB-KW"/>
</dbReference>
<dbReference type="Gene3D" id="3.30.200.20">
    <property type="entry name" value="Phosphorylase Kinase, domain 1"/>
    <property type="match status" value="1"/>
</dbReference>
<feature type="compositionally biased region" description="Polar residues" evidence="9">
    <location>
        <begin position="38"/>
        <end position="47"/>
    </location>
</feature>
<evidence type="ECO:0000256" key="2">
    <source>
        <dbReference type="ARBA" id="ARBA00022527"/>
    </source>
</evidence>
<dbReference type="EC" id="2.7.11.1" evidence="1"/>
<keyword evidence="4" id="KW-0547">Nucleotide-binding</keyword>
<dbReference type="EMBL" id="CM000366">
    <property type="protein sequence ID" value="EDX18043.1"/>
    <property type="molecule type" value="Genomic_DNA"/>
</dbReference>
<keyword evidence="5" id="KW-0418">Kinase</keyword>
<keyword evidence="11" id="KW-1185">Reference proteome</keyword>
<dbReference type="SUPFAM" id="SSF56112">
    <property type="entry name" value="Protein kinase-like (PK-like)"/>
    <property type="match status" value="1"/>
</dbReference>
<name>B4R5J8_DROSI</name>
<dbReference type="PANTHER" id="PTHR47634">
    <property type="entry name" value="PROTEIN KINASE DOMAIN-CONTAINING PROTEIN-RELATED"/>
    <property type="match status" value="1"/>
</dbReference>
<evidence type="ECO:0000256" key="1">
    <source>
        <dbReference type="ARBA" id="ARBA00012513"/>
    </source>
</evidence>
<gene>
    <name evidence="10" type="primary">Dsim\GD15771</name>
    <name evidence="10" type="ORF">Dsim_GD15771</name>
</gene>
<dbReference type="STRING" id="7240.B4R5J8"/>
<comment type="catalytic activity">
    <reaction evidence="8">
        <text>L-seryl-[protein] + ATP = O-phospho-L-seryl-[protein] + ADP + H(+)</text>
        <dbReference type="Rhea" id="RHEA:17989"/>
        <dbReference type="Rhea" id="RHEA-COMP:9863"/>
        <dbReference type="Rhea" id="RHEA-COMP:11604"/>
        <dbReference type="ChEBI" id="CHEBI:15378"/>
        <dbReference type="ChEBI" id="CHEBI:29999"/>
        <dbReference type="ChEBI" id="CHEBI:30616"/>
        <dbReference type="ChEBI" id="CHEBI:83421"/>
        <dbReference type="ChEBI" id="CHEBI:456216"/>
        <dbReference type="EC" id="2.7.11.1"/>
    </reaction>
</comment>
<dbReference type="PANTHER" id="PTHR47634:SF9">
    <property type="entry name" value="PROTEIN KINASE DOMAIN-CONTAINING PROTEIN-RELATED"/>
    <property type="match status" value="1"/>
</dbReference>